<evidence type="ECO:0000256" key="1">
    <source>
        <dbReference type="SAM" id="SignalP"/>
    </source>
</evidence>
<proteinExistence type="predicted"/>
<name>A0A964XNK5_9ACTN</name>
<comment type="caution">
    <text evidence="2">The sequence shown here is derived from an EMBL/GenBank/DDBJ whole genome shotgun (WGS) entry which is preliminary data.</text>
</comment>
<reference evidence="2" key="1">
    <citation type="submission" date="2020-01" db="EMBL/GenBank/DDBJ databases">
        <title>Whole-genome analyses of novel actinobacteria.</title>
        <authorList>
            <person name="Sahin N."/>
        </authorList>
    </citation>
    <scope>NUCLEOTIDE SEQUENCE</scope>
    <source>
        <strain evidence="2">YC537</strain>
    </source>
</reference>
<dbReference type="AlphaFoldDB" id="A0A964XNK5"/>
<feature type="signal peptide" evidence="1">
    <location>
        <begin position="1"/>
        <end position="26"/>
    </location>
</feature>
<dbReference type="EMBL" id="JAAAHS010000206">
    <property type="protein sequence ID" value="NBE54291.1"/>
    <property type="molecule type" value="Genomic_DNA"/>
</dbReference>
<gene>
    <name evidence="2" type="ORF">GUY60_23300</name>
</gene>
<protein>
    <submittedName>
        <fullName evidence="2">Uncharacterized protein</fullName>
    </submittedName>
</protein>
<organism evidence="2 3">
    <name type="scientific">Streptomyces boluensis</name>
    <dbReference type="NCBI Taxonomy" id="1775135"/>
    <lineage>
        <taxon>Bacteria</taxon>
        <taxon>Bacillati</taxon>
        <taxon>Actinomycetota</taxon>
        <taxon>Actinomycetes</taxon>
        <taxon>Kitasatosporales</taxon>
        <taxon>Streptomycetaceae</taxon>
        <taxon>Streptomyces</taxon>
    </lineage>
</organism>
<keyword evidence="3" id="KW-1185">Reference proteome</keyword>
<accession>A0A964XNK5</accession>
<evidence type="ECO:0000313" key="2">
    <source>
        <dbReference type="EMBL" id="NBE54291.1"/>
    </source>
</evidence>
<dbReference type="Proteomes" id="UP000598297">
    <property type="component" value="Unassembled WGS sequence"/>
</dbReference>
<sequence>MLLKWTLRTVTVLAIAAALATPVAVSAPDTALAAPAAVTSVSAPGHVATQAWEE</sequence>
<feature type="chain" id="PRO_5039093385" evidence="1">
    <location>
        <begin position="27"/>
        <end position="54"/>
    </location>
</feature>
<dbReference type="RefSeq" id="WP_161700949.1">
    <property type="nucleotide sequence ID" value="NZ_JAAAHS010000206.1"/>
</dbReference>
<evidence type="ECO:0000313" key="3">
    <source>
        <dbReference type="Proteomes" id="UP000598297"/>
    </source>
</evidence>
<keyword evidence="1" id="KW-0732">Signal</keyword>